<dbReference type="AlphaFoldDB" id="A0A1G9DMS0"/>
<sequence length="154" mass="17980">MWLAFVTVLLSFGLMEVASWAIHKYVMHGPLWFIHKTHHGAGHHWLELNDVFTIFFGGVAVVLMILGAATLDVRFWIGIGISLYGLVYFLVHDLFIHRRMNVFGRSGNRFLNRLYRAHQIHHRSRDRDRSKAFGLLWVNDSVFDEEPPRSARRP</sequence>
<dbReference type="InterPro" id="IPR045019">
    <property type="entry name" value="BETA-OHASE-like"/>
</dbReference>
<keyword evidence="4" id="KW-0812">Transmembrane</keyword>
<name>A0A1G9DMS0_9BACT</name>
<feature type="domain" description="Fatty acid hydroxylase" evidence="5">
    <location>
        <begin position="9"/>
        <end position="143"/>
    </location>
</feature>
<dbReference type="GO" id="GO:0010291">
    <property type="term" value="F:beta-carotene 3-hydroxylase activity"/>
    <property type="evidence" value="ECO:0007669"/>
    <property type="project" value="TreeGrafter"/>
</dbReference>
<protein>
    <submittedName>
        <fullName evidence="6">Beta-carotene 3-hydroxylase</fullName>
    </submittedName>
</protein>
<keyword evidence="3" id="KW-0560">Oxidoreductase</keyword>
<proteinExistence type="inferred from homology"/>
<evidence type="ECO:0000256" key="3">
    <source>
        <dbReference type="ARBA" id="ARBA00023002"/>
    </source>
</evidence>
<feature type="transmembrane region" description="Helical" evidence="4">
    <location>
        <begin position="45"/>
        <end position="66"/>
    </location>
</feature>
<keyword evidence="7" id="KW-1185">Reference proteome</keyword>
<evidence type="ECO:0000256" key="1">
    <source>
        <dbReference type="ARBA" id="ARBA00009324"/>
    </source>
</evidence>
<dbReference type="Pfam" id="PF04116">
    <property type="entry name" value="FA_hydroxylase"/>
    <property type="match status" value="1"/>
</dbReference>
<dbReference type="RefSeq" id="WP_089681163.1">
    <property type="nucleotide sequence ID" value="NZ_FNFO01000003.1"/>
</dbReference>
<dbReference type="PANTHER" id="PTHR31899">
    <property type="entry name" value="BETA-CAROTENE 3-HYDROXYLASE 1, CHLOROPLASTIC"/>
    <property type="match status" value="1"/>
</dbReference>
<comment type="similarity">
    <text evidence="1">Belongs to the sterol desaturase family.</text>
</comment>
<feature type="transmembrane region" description="Helical" evidence="4">
    <location>
        <begin position="73"/>
        <end position="91"/>
    </location>
</feature>
<keyword evidence="4" id="KW-1133">Transmembrane helix</keyword>
<evidence type="ECO:0000259" key="5">
    <source>
        <dbReference type="Pfam" id="PF04116"/>
    </source>
</evidence>
<dbReference type="EMBL" id="FNFO01000003">
    <property type="protein sequence ID" value="SDK65153.1"/>
    <property type="molecule type" value="Genomic_DNA"/>
</dbReference>
<dbReference type="Proteomes" id="UP000198510">
    <property type="component" value="Unassembled WGS sequence"/>
</dbReference>
<dbReference type="STRING" id="1075417.SAMN05421823_103184"/>
<dbReference type="OrthoDB" id="5243888at2"/>
<evidence type="ECO:0000313" key="6">
    <source>
        <dbReference type="EMBL" id="SDK65153.1"/>
    </source>
</evidence>
<keyword evidence="4" id="KW-0472">Membrane</keyword>
<accession>A0A1G9DMS0</accession>
<evidence type="ECO:0000313" key="7">
    <source>
        <dbReference type="Proteomes" id="UP000198510"/>
    </source>
</evidence>
<keyword evidence="2" id="KW-0125">Carotenoid biosynthesis</keyword>
<evidence type="ECO:0000256" key="2">
    <source>
        <dbReference type="ARBA" id="ARBA00022746"/>
    </source>
</evidence>
<reference evidence="6 7" key="1">
    <citation type="submission" date="2016-10" db="EMBL/GenBank/DDBJ databases">
        <authorList>
            <person name="de Groot N.N."/>
        </authorList>
    </citation>
    <scope>NUCLEOTIDE SEQUENCE [LARGE SCALE GENOMIC DNA]</scope>
    <source>
        <strain evidence="6 7">DSM 25186</strain>
    </source>
</reference>
<dbReference type="GO" id="GO:0016119">
    <property type="term" value="P:carotene metabolic process"/>
    <property type="evidence" value="ECO:0007669"/>
    <property type="project" value="TreeGrafter"/>
</dbReference>
<dbReference type="InterPro" id="IPR006694">
    <property type="entry name" value="Fatty_acid_hydroxylase"/>
</dbReference>
<gene>
    <name evidence="6" type="ORF">SAMN05421823_103184</name>
</gene>
<dbReference type="PANTHER" id="PTHR31899:SF9">
    <property type="entry name" value="BETA-CAROTENE 3-HYDROXYLASE 1, CHLOROPLASTIC"/>
    <property type="match status" value="1"/>
</dbReference>
<dbReference type="GO" id="GO:0016123">
    <property type="term" value="P:xanthophyll biosynthetic process"/>
    <property type="evidence" value="ECO:0007669"/>
    <property type="project" value="TreeGrafter"/>
</dbReference>
<organism evidence="6 7">
    <name type="scientific">Catalinimonas alkaloidigena</name>
    <dbReference type="NCBI Taxonomy" id="1075417"/>
    <lineage>
        <taxon>Bacteria</taxon>
        <taxon>Pseudomonadati</taxon>
        <taxon>Bacteroidota</taxon>
        <taxon>Cytophagia</taxon>
        <taxon>Cytophagales</taxon>
        <taxon>Catalimonadaceae</taxon>
        <taxon>Catalinimonas</taxon>
    </lineage>
</organism>
<evidence type="ECO:0000256" key="4">
    <source>
        <dbReference type="SAM" id="Phobius"/>
    </source>
</evidence>
<dbReference type="GO" id="GO:0005506">
    <property type="term" value="F:iron ion binding"/>
    <property type="evidence" value="ECO:0007669"/>
    <property type="project" value="InterPro"/>
</dbReference>